<dbReference type="InterPro" id="IPR029068">
    <property type="entry name" value="Glyas_Bleomycin-R_OHBP_Dase"/>
</dbReference>
<dbReference type="Pfam" id="PF00903">
    <property type="entry name" value="Glyoxalase"/>
    <property type="match status" value="1"/>
</dbReference>
<protein>
    <recommendedName>
        <fullName evidence="1">VOC domain-containing protein</fullName>
    </recommendedName>
</protein>
<dbReference type="Gene3D" id="3.10.180.10">
    <property type="entry name" value="2,3-Dihydroxybiphenyl 1,2-Dioxygenase, domain 1"/>
    <property type="match status" value="1"/>
</dbReference>
<evidence type="ECO:0000259" key="1">
    <source>
        <dbReference type="PROSITE" id="PS51819"/>
    </source>
</evidence>
<dbReference type="CDD" id="cd06587">
    <property type="entry name" value="VOC"/>
    <property type="match status" value="1"/>
</dbReference>
<sequence>MAGIADSAAVSSKPFNNGVHHTVVQVSDLDASINFYSNGIGLDILSRAVDGSDYSTLFDTHVSNVSAAFLGDKSRPDDHSGILELAQFGGLYKHGRKPMPFENGASWFSFLVDVEQTLSRLAKMGLGGQPHTAQVRGETWSSVHDPDGVIVLLIPQNTSVRAN</sequence>
<gene>
    <name evidence="2" type="ORF">CFAM422_013173</name>
</gene>
<dbReference type="PROSITE" id="PS51819">
    <property type="entry name" value="VOC"/>
    <property type="match status" value="1"/>
</dbReference>
<keyword evidence="3" id="KW-1185">Reference proteome</keyword>
<evidence type="ECO:0000313" key="2">
    <source>
        <dbReference type="EMBL" id="KAF3055340.1"/>
    </source>
</evidence>
<dbReference type="AlphaFoldDB" id="A0A9P4X2J8"/>
<name>A0A9P4X2J8_9HYPO</name>
<reference evidence="2 3" key="1">
    <citation type="submission" date="2018-06" db="EMBL/GenBank/DDBJ databases">
        <title>Genome analysis of cellulolytic fungus Trichoderma lentiforme CFAM-422.</title>
        <authorList>
            <person name="Steindorff A.S."/>
            <person name="Formighieri E.F."/>
            <person name="Midorikawa G.E.O."/>
            <person name="Tamietti M.S."/>
            <person name="Ramos E.Z."/>
            <person name="Silva A.S."/>
            <person name="Bon E.P.S."/>
            <person name="Mendes T.D."/>
            <person name="Damaso M.C.T."/>
            <person name="Favaro L.C.L."/>
        </authorList>
    </citation>
    <scope>NUCLEOTIDE SEQUENCE [LARGE SCALE GENOMIC DNA]</scope>
    <source>
        <strain evidence="2 3">CFAM-422</strain>
    </source>
</reference>
<evidence type="ECO:0000313" key="3">
    <source>
        <dbReference type="Proteomes" id="UP000801864"/>
    </source>
</evidence>
<dbReference type="Proteomes" id="UP000801864">
    <property type="component" value="Unassembled WGS sequence"/>
</dbReference>
<dbReference type="InterPro" id="IPR037523">
    <property type="entry name" value="VOC_core"/>
</dbReference>
<proteinExistence type="predicted"/>
<accession>A0A9P4X2J8</accession>
<feature type="domain" description="VOC" evidence="1">
    <location>
        <begin position="18"/>
        <end position="156"/>
    </location>
</feature>
<organism evidence="2 3">
    <name type="scientific">Trichoderma lentiforme</name>
    <dbReference type="NCBI Taxonomy" id="1567552"/>
    <lineage>
        <taxon>Eukaryota</taxon>
        <taxon>Fungi</taxon>
        <taxon>Dikarya</taxon>
        <taxon>Ascomycota</taxon>
        <taxon>Pezizomycotina</taxon>
        <taxon>Sordariomycetes</taxon>
        <taxon>Hypocreomycetidae</taxon>
        <taxon>Hypocreales</taxon>
        <taxon>Hypocreaceae</taxon>
        <taxon>Trichoderma</taxon>
    </lineage>
</organism>
<comment type="caution">
    <text evidence="2">The sequence shown here is derived from an EMBL/GenBank/DDBJ whole genome shotgun (WGS) entry which is preliminary data.</text>
</comment>
<dbReference type="InterPro" id="IPR004360">
    <property type="entry name" value="Glyas_Fos-R_dOase_dom"/>
</dbReference>
<dbReference type="EMBL" id="QLNT01000038">
    <property type="protein sequence ID" value="KAF3055340.1"/>
    <property type="molecule type" value="Genomic_DNA"/>
</dbReference>
<dbReference type="SUPFAM" id="SSF54593">
    <property type="entry name" value="Glyoxalase/Bleomycin resistance protein/Dihydroxybiphenyl dioxygenase"/>
    <property type="match status" value="1"/>
</dbReference>